<evidence type="ECO:0000256" key="4">
    <source>
        <dbReference type="ARBA" id="ARBA00022723"/>
    </source>
</evidence>
<dbReference type="PANTHER" id="PTHR13799:SF14">
    <property type="entry name" value="GTP CYCLOHYDROLASE 1 TYPE 2 HOMOLOG"/>
    <property type="match status" value="1"/>
</dbReference>
<dbReference type="GO" id="GO:0046872">
    <property type="term" value="F:metal ion binding"/>
    <property type="evidence" value="ECO:0007669"/>
    <property type="project" value="UniProtKB-KW"/>
</dbReference>
<dbReference type="RefSeq" id="WP_146535767.1">
    <property type="nucleotide sequence ID" value="NZ_SJPX01000004.1"/>
</dbReference>
<dbReference type="AlphaFoldDB" id="A0A5C6EME7"/>
<feature type="binding site" evidence="5">
    <location>
        <position position="104"/>
    </location>
    <ligand>
        <name>a divalent metal cation</name>
        <dbReference type="ChEBI" id="CHEBI:60240"/>
        <label>1</label>
    </ligand>
</feature>
<dbReference type="NCBIfam" id="TIGR00486">
    <property type="entry name" value="YbgI_SA1388"/>
    <property type="match status" value="1"/>
</dbReference>
<keyword evidence="6" id="KW-0378">Hydrolase</keyword>
<dbReference type="SUPFAM" id="SSF102705">
    <property type="entry name" value="NIF3 (NGG1p interacting factor 3)-like"/>
    <property type="match status" value="1"/>
</dbReference>
<protein>
    <recommendedName>
        <fullName evidence="3">GTP cyclohydrolase 1 type 2 homolog</fullName>
    </recommendedName>
</protein>
<gene>
    <name evidence="6" type="ORF">Poly59_41400</name>
</gene>
<evidence type="ECO:0000256" key="1">
    <source>
        <dbReference type="ARBA" id="ARBA00006964"/>
    </source>
</evidence>
<reference evidence="6 7" key="1">
    <citation type="submission" date="2019-02" db="EMBL/GenBank/DDBJ databases">
        <title>Deep-cultivation of Planctomycetes and their phenomic and genomic characterization uncovers novel biology.</title>
        <authorList>
            <person name="Wiegand S."/>
            <person name="Jogler M."/>
            <person name="Boedeker C."/>
            <person name="Pinto D."/>
            <person name="Vollmers J."/>
            <person name="Rivas-Marin E."/>
            <person name="Kohn T."/>
            <person name="Peeters S.H."/>
            <person name="Heuer A."/>
            <person name="Rast P."/>
            <person name="Oberbeckmann S."/>
            <person name="Bunk B."/>
            <person name="Jeske O."/>
            <person name="Meyerdierks A."/>
            <person name="Storesund J.E."/>
            <person name="Kallscheuer N."/>
            <person name="Luecker S."/>
            <person name="Lage O.M."/>
            <person name="Pohl T."/>
            <person name="Merkel B.J."/>
            <person name="Hornburger P."/>
            <person name="Mueller R.-W."/>
            <person name="Bruemmer F."/>
            <person name="Labrenz M."/>
            <person name="Spormann A.M."/>
            <person name="Op Den Camp H."/>
            <person name="Overmann J."/>
            <person name="Amann R."/>
            <person name="Jetten M.S.M."/>
            <person name="Mascher T."/>
            <person name="Medema M.H."/>
            <person name="Devos D.P."/>
            <person name="Kaster A.-K."/>
            <person name="Ovreas L."/>
            <person name="Rohde M."/>
            <person name="Galperin M.Y."/>
            <person name="Jogler C."/>
        </authorList>
    </citation>
    <scope>NUCLEOTIDE SEQUENCE [LARGE SCALE GENOMIC DNA]</scope>
    <source>
        <strain evidence="6 7">Poly59</strain>
    </source>
</reference>
<proteinExistence type="inferred from homology"/>
<dbReference type="OrthoDB" id="9792792at2"/>
<evidence type="ECO:0000256" key="2">
    <source>
        <dbReference type="ARBA" id="ARBA00011643"/>
    </source>
</evidence>
<name>A0A5C6EME7_9BACT</name>
<dbReference type="Gene3D" id="3.40.1390.30">
    <property type="entry name" value="NIF3 (NGG1p interacting factor 3)-like"/>
    <property type="match status" value="2"/>
</dbReference>
<comment type="caution">
    <text evidence="6">The sequence shown here is derived from an EMBL/GenBank/DDBJ whole genome shotgun (WGS) entry which is preliminary data.</text>
</comment>
<sequence length="280" mass="29310">MATLDAVCTIMARVAPLRLAESWDNVGLLAGDRAAKVEKIMACLTITPDVVDEAIAQNADLIVVHHPLPFKPMAKITTDSIPGAMLWKLIGAKIAIYSAHTAFDSATGGVNQMWAEALGLDRIRPLVELPIAAGTKQVGSSIVAVSSGQTVEGSGRYGRLPSPVTLESLASMAGEVSGGPRPRLVGAADQSVQAVAFACGSGGSFLAAAKRRGCHALVTGEATFHTCLEARSMGIGLVLLGHFHSERFAMERLSEALAAELPDLTVWASRDECDPLQQAD</sequence>
<evidence type="ECO:0000313" key="7">
    <source>
        <dbReference type="Proteomes" id="UP000317977"/>
    </source>
</evidence>
<feature type="binding site" evidence="5">
    <location>
        <position position="242"/>
    </location>
    <ligand>
        <name>a divalent metal cation</name>
        <dbReference type="ChEBI" id="CHEBI:60240"/>
        <label>1</label>
    </ligand>
</feature>
<evidence type="ECO:0000313" key="6">
    <source>
        <dbReference type="EMBL" id="TWU49524.1"/>
    </source>
</evidence>
<dbReference type="PANTHER" id="PTHR13799">
    <property type="entry name" value="NGG1 INTERACTING FACTOR 3"/>
    <property type="match status" value="1"/>
</dbReference>
<evidence type="ECO:0000256" key="3">
    <source>
        <dbReference type="ARBA" id="ARBA00022112"/>
    </source>
</evidence>
<dbReference type="Proteomes" id="UP000317977">
    <property type="component" value="Unassembled WGS sequence"/>
</dbReference>
<dbReference type="EMBL" id="SJPX01000004">
    <property type="protein sequence ID" value="TWU49524.1"/>
    <property type="molecule type" value="Genomic_DNA"/>
</dbReference>
<comment type="similarity">
    <text evidence="1">Belongs to the GTP cyclohydrolase I type 2/NIF3 family.</text>
</comment>
<evidence type="ECO:0000256" key="5">
    <source>
        <dbReference type="PIRSR" id="PIRSR602678-1"/>
    </source>
</evidence>
<dbReference type="GO" id="GO:0016787">
    <property type="term" value="F:hydrolase activity"/>
    <property type="evidence" value="ECO:0007669"/>
    <property type="project" value="UniProtKB-KW"/>
</dbReference>
<comment type="subunit">
    <text evidence="2">Homohexamer.</text>
</comment>
<organism evidence="6 7">
    <name type="scientific">Rubripirellula reticaptiva</name>
    <dbReference type="NCBI Taxonomy" id="2528013"/>
    <lineage>
        <taxon>Bacteria</taxon>
        <taxon>Pseudomonadati</taxon>
        <taxon>Planctomycetota</taxon>
        <taxon>Planctomycetia</taxon>
        <taxon>Pirellulales</taxon>
        <taxon>Pirellulaceae</taxon>
        <taxon>Rubripirellula</taxon>
    </lineage>
</organism>
<accession>A0A5C6EME7</accession>
<keyword evidence="4 5" id="KW-0479">Metal-binding</keyword>
<dbReference type="GO" id="GO:0005737">
    <property type="term" value="C:cytoplasm"/>
    <property type="evidence" value="ECO:0007669"/>
    <property type="project" value="TreeGrafter"/>
</dbReference>
<dbReference type="FunFam" id="3.40.1390.30:FF:000001">
    <property type="entry name" value="GTP cyclohydrolase 1 type 2"/>
    <property type="match status" value="1"/>
</dbReference>
<feature type="binding site" evidence="5">
    <location>
        <position position="246"/>
    </location>
    <ligand>
        <name>a divalent metal cation</name>
        <dbReference type="ChEBI" id="CHEBI:60240"/>
        <label>1</label>
    </ligand>
</feature>
<feature type="binding site" evidence="5">
    <location>
        <position position="66"/>
    </location>
    <ligand>
        <name>a divalent metal cation</name>
        <dbReference type="ChEBI" id="CHEBI:60240"/>
        <label>1</label>
    </ligand>
</feature>
<dbReference type="InterPro" id="IPR036069">
    <property type="entry name" value="DUF34/NIF3_sf"/>
</dbReference>
<dbReference type="Pfam" id="PF01784">
    <property type="entry name" value="DUF34_NIF3"/>
    <property type="match status" value="1"/>
</dbReference>
<feature type="binding site" evidence="5">
    <location>
        <position position="65"/>
    </location>
    <ligand>
        <name>a divalent metal cation</name>
        <dbReference type="ChEBI" id="CHEBI:60240"/>
        <label>1</label>
    </ligand>
</feature>
<keyword evidence="7" id="KW-1185">Reference proteome</keyword>
<dbReference type="InterPro" id="IPR002678">
    <property type="entry name" value="DUF34/NIF3"/>
</dbReference>